<dbReference type="InterPro" id="IPR009006">
    <property type="entry name" value="Ala_racemase/Decarboxylase_C"/>
</dbReference>
<reference evidence="6" key="1">
    <citation type="submission" date="2015-02" db="EMBL/GenBank/DDBJ databases">
        <title>Draft Genome of Frankia sp. CpI1-S.</title>
        <authorList>
            <person name="Oshone R.T."/>
            <person name="Ngom M."/>
            <person name="Ghodhbane-Gtari F."/>
            <person name="Gtari M."/>
            <person name="Morris K."/>
            <person name="Thomas K."/>
            <person name="Sen A."/>
            <person name="Tisa L.S."/>
        </authorList>
    </citation>
    <scope>NUCLEOTIDE SEQUENCE [LARGE SCALE GENOMIC DNA]</scope>
    <source>
        <strain evidence="6">CpI1-S</strain>
    </source>
</reference>
<keyword evidence="6" id="KW-1185">Reference proteome</keyword>
<keyword evidence="5" id="KW-0456">Lyase</keyword>
<dbReference type="InterPro" id="IPR022644">
    <property type="entry name" value="De-COase2_N"/>
</dbReference>
<dbReference type="EC" id="4.1.1.20" evidence="5"/>
<dbReference type="GO" id="GO:0008836">
    <property type="term" value="F:diaminopimelate decarboxylase activity"/>
    <property type="evidence" value="ECO:0007669"/>
    <property type="project" value="UniProtKB-EC"/>
</dbReference>
<dbReference type="RefSeq" id="WP_044887155.1">
    <property type="nucleotide sequence ID" value="NZ_JYFN01000045.1"/>
</dbReference>
<dbReference type="AlphaFoldDB" id="A0A0D8BCB7"/>
<dbReference type="SUPFAM" id="SSF51419">
    <property type="entry name" value="PLP-binding barrel"/>
    <property type="match status" value="2"/>
</dbReference>
<evidence type="ECO:0000313" key="5">
    <source>
        <dbReference type="EMBL" id="KJE21037.1"/>
    </source>
</evidence>
<comment type="cofactor">
    <cofactor evidence="1">
        <name>pyridoxal 5'-phosphate</name>
        <dbReference type="ChEBI" id="CHEBI:597326"/>
    </cofactor>
</comment>
<name>A0A0D8BCB7_9ACTN</name>
<dbReference type="Gene3D" id="3.20.20.10">
    <property type="entry name" value="Alanine racemase"/>
    <property type="match status" value="1"/>
</dbReference>
<gene>
    <name evidence="5" type="ORF">FF36_04631</name>
</gene>
<dbReference type="SUPFAM" id="SSF50621">
    <property type="entry name" value="Alanine racemase C-terminal domain-like"/>
    <property type="match status" value="1"/>
</dbReference>
<dbReference type="Pfam" id="PF02784">
    <property type="entry name" value="Orn_Arg_deC_N"/>
    <property type="match status" value="1"/>
</dbReference>
<dbReference type="PANTHER" id="PTHR43727">
    <property type="entry name" value="DIAMINOPIMELATE DECARBOXYLASE"/>
    <property type="match status" value="1"/>
</dbReference>
<dbReference type="Proteomes" id="UP000032545">
    <property type="component" value="Unassembled WGS sequence"/>
</dbReference>
<evidence type="ECO:0000256" key="1">
    <source>
        <dbReference type="ARBA" id="ARBA00001933"/>
    </source>
</evidence>
<feature type="region of interest" description="Disordered" evidence="3">
    <location>
        <begin position="422"/>
        <end position="447"/>
    </location>
</feature>
<keyword evidence="2" id="KW-0663">Pyridoxal phosphate</keyword>
<evidence type="ECO:0000313" key="6">
    <source>
        <dbReference type="Proteomes" id="UP000032545"/>
    </source>
</evidence>
<reference evidence="5 6" key="2">
    <citation type="journal article" date="2016" name="Genome Announc.">
        <title>Permanent Draft Genome Sequences for Two Variants of Frankia sp. Strain CpI1, the First Frankia Strain Isolated from Root Nodules of Comptonia peregrina.</title>
        <authorList>
            <person name="Oshone R."/>
            <person name="Hurst S.G.IV."/>
            <person name="Abebe-Akele F."/>
            <person name="Simpson S."/>
            <person name="Morris K."/>
            <person name="Thomas W.K."/>
            <person name="Tisa L.S."/>
        </authorList>
    </citation>
    <scope>NUCLEOTIDE SEQUENCE [LARGE SCALE GENOMIC DNA]</scope>
    <source>
        <strain evidence="6">CpI1-S</strain>
    </source>
</reference>
<organism evidence="5 6">
    <name type="scientific">Frankia torreyi</name>
    <dbReference type="NCBI Taxonomy" id="1856"/>
    <lineage>
        <taxon>Bacteria</taxon>
        <taxon>Bacillati</taxon>
        <taxon>Actinomycetota</taxon>
        <taxon>Actinomycetes</taxon>
        <taxon>Frankiales</taxon>
        <taxon>Frankiaceae</taxon>
        <taxon>Frankia</taxon>
    </lineage>
</organism>
<dbReference type="InterPro" id="IPR029066">
    <property type="entry name" value="PLP-binding_barrel"/>
</dbReference>
<accession>A0A0D8BCB7</accession>
<dbReference type="PANTHER" id="PTHR43727:SF2">
    <property type="entry name" value="GROUP IV DECARBOXYLASE"/>
    <property type="match status" value="1"/>
</dbReference>
<dbReference type="Gene3D" id="2.40.37.10">
    <property type="entry name" value="Lyase, Ornithine Decarboxylase, Chain A, domain 1"/>
    <property type="match status" value="1"/>
</dbReference>
<dbReference type="OrthoDB" id="9802241at2"/>
<dbReference type="EMBL" id="JYFN01000045">
    <property type="protein sequence ID" value="KJE21037.1"/>
    <property type="molecule type" value="Genomic_DNA"/>
</dbReference>
<proteinExistence type="predicted"/>
<evidence type="ECO:0000256" key="2">
    <source>
        <dbReference type="ARBA" id="ARBA00022898"/>
    </source>
</evidence>
<evidence type="ECO:0000259" key="4">
    <source>
        <dbReference type="Pfam" id="PF02784"/>
    </source>
</evidence>
<dbReference type="GO" id="GO:0009089">
    <property type="term" value="P:lysine biosynthetic process via diaminopimelate"/>
    <property type="evidence" value="ECO:0007669"/>
    <property type="project" value="TreeGrafter"/>
</dbReference>
<sequence length="515" mass="53349">MDLPPSAAPLHALPAERLPLAVLAAVRDRPAGTAEISAYLYDPTVAARNAAALRACLPGWAALCYAVKANGFPPVLDALLRGTGAGRSGLARTHPTLLGADRSAVPGVGQEAAATGADRGCAVPRLDLPSAASEAGEDIVVPRLDPNAVVPGLGGVDGFEVSSVREMRLALATYGRVAAARSPYLVASGPAKSVTLLTALVESGVSIVNVESPGELRRLEAVAARLGRRVTVAVRVNPARVSLTGSLQMGGRPSAFGVPESEVPAVLDLAKRLPHLDVAGFHVHAVSGNLDAAAHLDYVRWCLGFAERTAADAGIDLRVVDVGGGLGVPFEPDRRGERPFDLDRFGEGLARLSVPAGVDVIFEPGRLLVADCGWYAAEVIDVKRSYGTDFVVLRGGIHHFALPTSWEIVHNFAVVARSHPSGAEKQKEAEDVGGAGENGGVDTTGRPVTVVGELCTPEDTLARDITVGSVRPGDVIVFPLAGAYGYEFALADFLGHPRPRRIVLATSADGGPQGG</sequence>
<protein>
    <submittedName>
        <fullName evidence="5">Diaminopimelate decarboxylase</fullName>
        <ecNumber evidence="5">4.1.1.20</ecNumber>
    </submittedName>
</protein>
<feature type="domain" description="Orn/DAP/Arg decarboxylase 2 N-terminal" evidence="4">
    <location>
        <begin position="158"/>
        <end position="370"/>
    </location>
</feature>
<evidence type="ECO:0000256" key="3">
    <source>
        <dbReference type="SAM" id="MobiDB-lite"/>
    </source>
</evidence>
<dbReference type="PATRIC" id="fig|1502723.3.peg.4584"/>
<comment type="caution">
    <text evidence="5">The sequence shown here is derived from an EMBL/GenBank/DDBJ whole genome shotgun (WGS) entry which is preliminary data.</text>
</comment>